<dbReference type="Gene3D" id="1.20.1070.10">
    <property type="entry name" value="Rhodopsin 7-helix transmembrane proteins"/>
    <property type="match status" value="1"/>
</dbReference>
<reference evidence="2 3" key="1">
    <citation type="submission" date="2020-06" db="EMBL/GenBank/DDBJ databases">
        <authorList>
            <person name="Li R."/>
            <person name="Bekaert M."/>
        </authorList>
    </citation>
    <scope>NUCLEOTIDE SEQUENCE [LARGE SCALE GENOMIC DNA]</scope>
    <source>
        <strain evidence="3">wild</strain>
    </source>
</reference>
<dbReference type="Proteomes" id="UP000507470">
    <property type="component" value="Unassembled WGS sequence"/>
</dbReference>
<dbReference type="PANTHER" id="PTHR45902:SF1">
    <property type="entry name" value="LATROPHILIN RECEPTOR-LIKE PROTEIN A"/>
    <property type="match status" value="1"/>
</dbReference>
<keyword evidence="3" id="KW-1185">Reference proteome</keyword>
<dbReference type="OrthoDB" id="6134459at2759"/>
<keyword evidence="1" id="KW-1133">Transmembrane helix</keyword>
<name>A0A6J8DN79_MYTCO</name>
<proteinExistence type="predicted"/>
<dbReference type="PANTHER" id="PTHR45902">
    <property type="entry name" value="LATROPHILIN RECEPTOR-LIKE PROTEIN A"/>
    <property type="match status" value="1"/>
</dbReference>
<gene>
    <name evidence="2" type="ORF">MCOR_43279</name>
</gene>
<dbReference type="EMBL" id="CACVKT020007681">
    <property type="protein sequence ID" value="CAC5410073.1"/>
    <property type="molecule type" value="Genomic_DNA"/>
</dbReference>
<evidence type="ECO:0000313" key="3">
    <source>
        <dbReference type="Proteomes" id="UP000507470"/>
    </source>
</evidence>
<evidence type="ECO:0000313" key="2">
    <source>
        <dbReference type="EMBL" id="CAC5410073.1"/>
    </source>
</evidence>
<organism evidence="2 3">
    <name type="scientific">Mytilus coruscus</name>
    <name type="common">Sea mussel</name>
    <dbReference type="NCBI Taxonomy" id="42192"/>
    <lineage>
        <taxon>Eukaryota</taxon>
        <taxon>Metazoa</taxon>
        <taxon>Spiralia</taxon>
        <taxon>Lophotrochozoa</taxon>
        <taxon>Mollusca</taxon>
        <taxon>Bivalvia</taxon>
        <taxon>Autobranchia</taxon>
        <taxon>Pteriomorphia</taxon>
        <taxon>Mytilida</taxon>
        <taxon>Mytiloidea</taxon>
        <taxon>Mytilidae</taxon>
        <taxon>Mytilinae</taxon>
        <taxon>Mytilus</taxon>
    </lineage>
</organism>
<accession>A0A6J8DN79</accession>
<evidence type="ECO:0000256" key="1">
    <source>
        <dbReference type="SAM" id="Phobius"/>
    </source>
</evidence>
<evidence type="ECO:0008006" key="4">
    <source>
        <dbReference type="Google" id="ProtNLM"/>
    </source>
</evidence>
<sequence>MFIKSNERWHSTGFEFESRLNQLKADLKNNPEKKFCAKSIIECETWRDSDNPRTVIKELTCVDFIQKQPTVASTNINMNVITYTVVITKQSLGIRDIRRSNSFQYLPVFVRISLVTGMLWITGLLGAIIQNELMEYLFVICCSFQGLLIAVGNLTTKRIYRELRKRKPSLSK</sequence>
<protein>
    <recommendedName>
        <fullName evidence="4">G-protein coupled receptors family 2 profile 2 domain-containing protein</fullName>
    </recommendedName>
</protein>
<feature type="transmembrane region" description="Helical" evidence="1">
    <location>
        <begin position="136"/>
        <end position="156"/>
    </location>
</feature>
<feature type="transmembrane region" description="Helical" evidence="1">
    <location>
        <begin position="108"/>
        <end position="130"/>
    </location>
</feature>
<keyword evidence="1" id="KW-0472">Membrane</keyword>
<keyword evidence="1" id="KW-0812">Transmembrane</keyword>
<dbReference type="AlphaFoldDB" id="A0A6J8DN79"/>
<dbReference type="InterPro" id="IPR053231">
    <property type="entry name" value="GPCR_LN-TM7"/>
</dbReference>